<sequence length="68" mass="7755">HYHTGSEEWFIILKGEARIKVEDEIITVGPREIIGIKPKVIHQYLGGKCPIEEFVIRTPSIDDKVVVN</sequence>
<organism evidence="2">
    <name type="scientific">marine sediment metagenome</name>
    <dbReference type="NCBI Taxonomy" id="412755"/>
    <lineage>
        <taxon>unclassified sequences</taxon>
        <taxon>metagenomes</taxon>
        <taxon>ecological metagenomes</taxon>
    </lineage>
</organism>
<dbReference type="InterPro" id="IPR013096">
    <property type="entry name" value="Cupin_2"/>
</dbReference>
<dbReference type="EMBL" id="BARS01019724">
    <property type="protein sequence ID" value="GAF94042.1"/>
    <property type="molecule type" value="Genomic_DNA"/>
</dbReference>
<comment type="caution">
    <text evidence="2">The sequence shown here is derived from an EMBL/GenBank/DDBJ whole genome shotgun (WGS) entry which is preliminary data.</text>
</comment>
<dbReference type="InterPro" id="IPR014710">
    <property type="entry name" value="RmlC-like_jellyroll"/>
</dbReference>
<dbReference type="InterPro" id="IPR011051">
    <property type="entry name" value="RmlC_Cupin_sf"/>
</dbReference>
<dbReference type="SUPFAM" id="SSF51182">
    <property type="entry name" value="RmlC-like cupins"/>
    <property type="match status" value="1"/>
</dbReference>
<dbReference type="Pfam" id="PF07883">
    <property type="entry name" value="Cupin_2"/>
    <property type="match status" value="1"/>
</dbReference>
<evidence type="ECO:0000313" key="2">
    <source>
        <dbReference type="EMBL" id="GAF94042.1"/>
    </source>
</evidence>
<protein>
    <recommendedName>
        <fullName evidence="1">Cupin type-2 domain-containing protein</fullName>
    </recommendedName>
</protein>
<feature type="domain" description="Cupin type-2" evidence="1">
    <location>
        <begin position="1"/>
        <end position="44"/>
    </location>
</feature>
<dbReference type="AlphaFoldDB" id="X0U0V8"/>
<dbReference type="Gene3D" id="2.60.120.10">
    <property type="entry name" value="Jelly Rolls"/>
    <property type="match status" value="1"/>
</dbReference>
<accession>X0U0V8</accession>
<gene>
    <name evidence="2" type="ORF">S01H1_31911</name>
</gene>
<name>X0U0V8_9ZZZZ</name>
<evidence type="ECO:0000259" key="1">
    <source>
        <dbReference type="Pfam" id="PF07883"/>
    </source>
</evidence>
<reference evidence="2" key="1">
    <citation type="journal article" date="2014" name="Front. Microbiol.">
        <title>High frequency of phylogenetically diverse reductive dehalogenase-homologous genes in deep subseafloor sedimentary metagenomes.</title>
        <authorList>
            <person name="Kawai M."/>
            <person name="Futagami T."/>
            <person name="Toyoda A."/>
            <person name="Takaki Y."/>
            <person name="Nishi S."/>
            <person name="Hori S."/>
            <person name="Arai W."/>
            <person name="Tsubouchi T."/>
            <person name="Morono Y."/>
            <person name="Uchiyama I."/>
            <person name="Ito T."/>
            <person name="Fujiyama A."/>
            <person name="Inagaki F."/>
            <person name="Takami H."/>
        </authorList>
    </citation>
    <scope>NUCLEOTIDE SEQUENCE</scope>
    <source>
        <strain evidence="2">Expedition CK06-06</strain>
    </source>
</reference>
<proteinExistence type="predicted"/>
<feature type="non-terminal residue" evidence="2">
    <location>
        <position position="1"/>
    </location>
</feature>